<organism evidence="6 7">
    <name type="scientific">Franconibacter pulveris</name>
    <dbReference type="NCBI Taxonomy" id="435910"/>
    <lineage>
        <taxon>Bacteria</taxon>
        <taxon>Pseudomonadati</taxon>
        <taxon>Pseudomonadota</taxon>
        <taxon>Gammaproteobacteria</taxon>
        <taxon>Enterobacterales</taxon>
        <taxon>Enterobacteriaceae</taxon>
        <taxon>Franconibacter</taxon>
    </lineage>
</organism>
<gene>
    <name evidence="6" type="ORF">ACH50_19440</name>
</gene>
<evidence type="ECO:0000313" key="6">
    <source>
        <dbReference type="EMBL" id="KMV32907.1"/>
    </source>
</evidence>
<dbReference type="EMBL" id="LFEJ01000025">
    <property type="protein sequence ID" value="KMV32907.1"/>
    <property type="molecule type" value="Genomic_DNA"/>
</dbReference>
<dbReference type="GO" id="GO:0016887">
    <property type="term" value="F:ATP hydrolysis activity"/>
    <property type="evidence" value="ECO:0007669"/>
    <property type="project" value="InterPro"/>
</dbReference>
<dbReference type="SMART" id="SM00382">
    <property type="entry name" value="AAA"/>
    <property type="match status" value="2"/>
</dbReference>
<proteinExistence type="predicted"/>
<evidence type="ECO:0000256" key="3">
    <source>
        <dbReference type="ARBA" id="ARBA00022840"/>
    </source>
</evidence>
<dbReference type="Gene3D" id="3.40.50.300">
    <property type="entry name" value="P-loop containing nucleotide triphosphate hydrolases"/>
    <property type="match status" value="2"/>
</dbReference>
<dbReference type="CDD" id="cd03221">
    <property type="entry name" value="ABCF_EF-3"/>
    <property type="match status" value="1"/>
</dbReference>
<sequence>MSTLLSVHAVGYDNAFGTLLHDISFAIKKGDRIGLIGHNGSGKSTLLKILSGELAASRGRVTASHACLLARVEQSLPDSLYSCSLLDALLARLPPAQREAERWRCEALLATIGFSPALWSQTAGALSGGQHTRLLLARALLRQPDLLLLDEPSNHLDLPTLLWLERFLKSWGGSMVLVSHDSRLLDSVTNCTLILRDKTLQFFRLPCTAARQTLKARDEADALRHQAEQKEIERIEKSARRMALWGRDYDNEGLARKAQQMEKRADWLKETQTRLTEGSGWRLRLQGEALEADRLLDLPRLVVRPSADAPVLFTLDPLQVKSGDRIAIVGRNGAGKSSLLHHLWRAWQAQEQALFHPRLRLGYYDQSQRQLDDEETLSEALARFSAADDEQRKRALISAGFPYARHLQKVGALSGGERSRLLFIGLTLGRYSLLLLDEPTNHLDMEGKEELEATLREFQGAVLLVTHDRRLIEQSCNRFWLIDQQRLSECHALEEVYERLGGEQGGACARPAPVAERHAAAQEDEESLLAALLTLEEKLREDTARKPKHQKPALQARWRAQIERPVESALRFTAAVRRPFFRLFQARSG</sequence>
<evidence type="ECO:0000256" key="1">
    <source>
        <dbReference type="ARBA" id="ARBA00022737"/>
    </source>
</evidence>
<name>A0A0J8VIG6_9ENTR</name>
<feature type="domain" description="ABC transporter" evidence="5">
    <location>
        <begin position="5"/>
        <end position="222"/>
    </location>
</feature>
<dbReference type="InterPro" id="IPR003593">
    <property type="entry name" value="AAA+_ATPase"/>
</dbReference>
<dbReference type="PANTHER" id="PTHR19211:SF14">
    <property type="entry name" value="ATP-BINDING CASSETTE SUB-FAMILY F MEMBER 1"/>
    <property type="match status" value="1"/>
</dbReference>
<dbReference type="STRING" id="1121863.GCA_000621185_00952"/>
<keyword evidence="3" id="KW-0067">ATP-binding</keyword>
<comment type="caution">
    <text evidence="6">The sequence shown here is derived from an EMBL/GenBank/DDBJ whole genome shotgun (WGS) entry which is preliminary data.</text>
</comment>
<evidence type="ECO:0000256" key="2">
    <source>
        <dbReference type="ARBA" id="ARBA00022741"/>
    </source>
</evidence>
<dbReference type="PROSITE" id="PS50893">
    <property type="entry name" value="ABC_TRANSPORTER_2"/>
    <property type="match status" value="2"/>
</dbReference>
<feature type="coiled-coil region" evidence="4">
    <location>
        <begin position="213"/>
        <end position="271"/>
    </location>
</feature>
<dbReference type="InterPro" id="IPR017871">
    <property type="entry name" value="ABC_transporter-like_CS"/>
</dbReference>
<dbReference type="Pfam" id="PF00005">
    <property type="entry name" value="ABC_tran"/>
    <property type="match status" value="2"/>
</dbReference>
<dbReference type="GO" id="GO:0005524">
    <property type="term" value="F:ATP binding"/>
    <property type="evidence" value="ECO:0007669"/>
    <property type="project" value="UniProtKB-KW"/>
</dbReference>
<dbReference type="InterPro" id="IPR027417">
    <property type="entry name" value="P-loop_NTPase"/>
</dbReference>
<feature type="domain" description="ABC transporter" evidence="5">
    <location>
        <begin position="293"/>
        <end position="509"/>
    </location>
</feature>
<keyword evidence="2" id="KW-0547">Nucleotide-binding</keyword>
<keyword evidence="4" id="KW-0175">Coiled coil</keyword>
<dbReference type="PANTHER" id="PTHR19211">
    <property type="entry name" value="ATP-BINDING TRANSPORT PROTEIN-RELATED"/>
    <property type="match status" value="1"/>
</dbReference>
<dbReference type="PROSITE" id="PS00211">
    <property type="entry name" value="ABC_TRANSPORTER_1"/>
    <property type="match status" value="1"/>
</dbReference>
<keyword evidence="7" id="KW-1185">Reference proteome</keyword>
<protein>
    <submittedName>
        <fullName evidence="6">ABC transporter</fullName>
    </submittedName>
</protein>
<dbReference type="SUPFAM" id="SSF52540">
    <property type="entry name" value="P-loop containing nucleoside triphosphate hydrolases"/>
    <property type="match status" value="2"/>
</dbReference>
<evidence type="ECO:0000256" key="4">
    <source>
        <dbReference type="SAM" id="Coils"/>
    </source>
</evidence>
<evidence type="ECO:0000313" key="7">
    <source>
        <dbReference type="Proteomes" id="UP000037315"/>
    </source>
</evidence>
<evidence type="ECO:0000259" key="5">
    <source>
        <dbReference type="PROSITE" id="PS50893"/>
    </source>
</evidence>
<keyword evidence="1" id="KW-0677">Repeat</keyword>
<dbReference type="AlphaFoldDB" id="A0A0J8VIG6"/>
<dbReference type="RefSeq" id="WP_048888636.1">
    <property type="nucleotide sequence ID" value="NZ_LFEJ01000025.1"/>
</dbReference>
<accession>A0A0J8VIG6</accession>
<reference evidence="6 7" key="1">
    <citation type="submission" date="2015-06" db="EMBL/GenBank/DDBJ databases">
        <title>Genome sequencing of Cronobacter sp. strain DJ34 isolated from petroleum contaminated sludge of Duliajan Oil Fields, Assam, India.</title>
        <authorList>
            <person name="Pal S."/>
            <person name="Banerjee T.D."/>
            <person name="Roy A."/>
            <person name="Sar P."/>
            <person name="Kazy S.K."/>
        </authorList>
    </citation>
    <scope>NUCLEOTIDE SEQUENCE [LARGE SCALE GENOMIC DNA]</scope>
    <source>
        <strain evidence="6 7">DJ34</strain>
    </source>
</reference>
<dbReference type="InterPro" id="IPR050611">
    <property type="entry name" value="ABCF"/>
</dbReference>
<dbReference type="Proteomes" id="UP000037315">
    <property type="component" value="Unassembled WGS sequence"/>
</dbReference>
<dbReference type="PATRIC" id="fig|1656095.3.peg.1928"/>
<dbReference type="OrthoDB" id="9808609at2"/>
<dbReference type="InterPro" id="IPR003439">
    <property type="entry name" value="ABC_transporter-like_ATP-bd"/>
</dbReference>